<keyword evidence="1" id="KW-0812">Transmembrane</keyword>
<reference evidence="3" key="1">
    <citation type="submission" date="2023-08" db="EMBL/GenBank/DDBJ databases">
        <authorList>
            <person name="Messyasz A."/>
            <person name="Mannisto M.K."/>
            <person name="Kerkhof L.J."/>
            <person name="Haggblom M."/>
        </authorList>
    </citation>
    <scope>NUCLEOTIDE SEQUENCE</scope>
    <source>
        <strain evidence="3">X5P6</strain>
    </source>
</reference>
<organism evidence="3">
    <name type="scientific">Tunturiibacter psychrotolerans</name>
    <dbReference type="NCBI Taxonomy" id="3069686"/>
    <lineage>
        <taxon>Bacteria</taxon>
        <taxon>Pseudomonadati</taxon>
        <taxon>Acidobacteriota</taxon>
        <taxon>Terriglobia</taxon>
        <taxon>Terriglobales</taxon>
        <taxon>Acidobacteriaceae</taxon>
        <taxon>Tunturiibacter</taxon>
    </lineage>
</organism>
<keyword evidence="1" id="KW-1133">Transmembrane helix</keyword>
<protein>
    <recommendedName>
        <fullName evidence="4">Polymer-forming cytoskeletal protein</fullName>
    </recommendedName>
</protein>
<keyword evidence="2" id="KW-0732">Signal</keyword>
<reference evidence="3" key="2">
    <citation type="journal article" date="2024" name="Environ. Microbiol.">
        <title>Genome analysis and description of Tunturibacter gen. nov. expands the diversity of Terriglobia in tundra soils.</title>
        <authorList>
            <person name="Messyasz A."/>
            <person name="Mannisto M.K."/>
            <person name="Kerkhof L.J."/>
            <person name="Haggblom M.M."/>
        </authorList>
    </citation>
    <scope>NUCLEOTIDE SEQUENCE</scope>
    <source>
        <strain evidence="3">X5P6</strain>
    </source>
</reference>
<sequence>MLNLALRSFAFLLLFASAALAQSPGSRAYIGEDVYVASGQQVHNATCIFCSVQVEGDLTGHVFVLFGSLNVTGHVEKGATVIGGNAVVDSQARIGGDMTVLGGNAVYESDDSLGGSAYVLGGHLSHVPLAHGEARAHPRLSLGPLFSVLLGVLVLLLLSALLVPQIRRRVIVNQTS</sequence>
<dbReference type="KEGG" id="tpsc:RBB77_22865"/>
<feature type="signal peptide" evidence="2">
    <location>
        <begin position="1"/>
        <end position="21"/>
    </location>
</feature>
<dbReference type="SUPFAM" id="SSF51161">
    <property type="entry name" value="Trimeric LpxA-like enzymes"/>
    <property type="match status" value="1"/>
</dbReference>
<evidence type="ECO:0008006" key="4">
    <source>
        <dbReference type="Google" id="ProtNLM"/>
    </source>
</evidence>
<dbReference type="RefSeq" id="WP_353064065.1">
    <property type="nucleotide sequence ID" value="NZ_CP132942.1"/>
</dbReference>
<evidence type="ECO:0000256" key="2">
    <source>
        <dbReference type="SAM" id="SignalP"/>
    </source>
</evidence>
<proteinExistence type="predicted"/>
<feature type="chain" id="PRO_5043380900" description="Polymer-forming cytoskeletal protein" evidence="2">
    <location>
        <begin position="22"/>
        <end position="176"/>
    </location>
</feature>
<accession>A0AAU7ZQM0</accession>
<dbReference type="EMBL" id="CP132942">
    <property type="protein sequence ID" value="XCB33223.1"/>
    <property type="molecule type" value="Genomic_DNA"/>
</dbReference>
<feature type="transmembrane region" description="Helical" evidence="1">
    <location>
        <begin position="145"/>
        <end position="163"/>
    </location>
</feature>
<evidence type="ECO:0000313" key="3">
    <source>
        <dbReference type="EMBL" id="XCB33223.1"/>
    </source>
</evidence>
<dbReference type="AlphaFoldDB" id="A0AAU7ZQM0"/>
<evidence type="ECO:0000256" key="1">
    <source>
        <dbReference type="SAM" id="Phobius"/>
    </source>
</evidence>
<name>A0AAU7ZQM0_9BACT</name>
<dbReference type="InterPro" id="IPR011004">
    <property type="entry name" value="Trimer_LpxA-like_sf"/>
</dbReference>
<keyword evidence="1" id="KW-0472">Membrane</keyword>
<gene>
    <name evidence="3" type="ORF">RBB77_22865</name>
</gene>